<evidence type="ECO:0000313" key="5">
    <source>
        <dbReference type="Proteomes" id="UP000184035"/>
    </source>
</evidence>
<dbReference type="CDD" id="cd01941">
    <property type="entry name" value="YeiC_kinase_like"/>
    <property type="match status" value="1"/>
</dbReference>
<gene>
    <name evidence="4" type="ORF">SAMN05443638_10951</name>
</gene>
<feature type="domain" description="Carbohydrate kinase PfkB" evidence="3">
    <location>
        <begin position="8"/>
        <end position="296"/>
    </location>
</feature>
<dbReference type="PANTHER" id="PTHR10584:SF166">
    <property type="entry name" value="RIBOKINASE"/>
    <property type="match status" value="1"/>
</dbReference>
<keyword evidence="5" id="KW-1185">Reference proteome</keyword>
<dbReference type="Proteomes" id="UP000184035">
    <property type="component" value="Unassembled WGS sequence"/>
</dbReference>
<evidence type="ECO:0000313" key="4">
    <source>
        <dbReference type="EMBL" id="SHE73163.1"/>
    </source>
</evidence>
<dbReference type="GO" id="GO:0016301">
    <property type="term" value="F:kinase activity"/>
    <property type="evidence" value="ECO:0007669"/>
    <property type="project" value="UniProtKB-KW"/>
</dbReference>
<protein>
    <submittedName>
        <fullName evidence="4">Pseudouridine kinase</fullName>
    </submittedName>
</protein>
<evidence type="ECO:0000256" key="1">
    <source>
        <dbReference type="ARBA" id="ARBA00022679"/>
    </source>
</evidence>
<evidence type="ECO:0000256" key="2">
    <source>
        <dbReference type="ARBA" id="ARBA00022777"/>
    </source>
</evidence>
<reference evidence="4 5" key="1">
    <citation type="submission" date="2016-11" db="EMBL/GenBank/DDBJ databases">
        <authorList>
            <person name="Jaros S."/>
            <person name="Januszkiewicz K."/>
            <person name="Wedrychowicz H."/>
        </authorList>
    </citation>
    <scope>NUCLEOTIDE SEQUENCE [LARGE SCALE GENOMIC DNA]</scope>
    <source>
        <strain evidence="4 5">DSM 2631</strain>
    </source>
</reference>
<dbReference type="InterPro" id="IPR011611">
    <property type="entry name" value="PfkB_dom"/>
</dbReference>
<sequence length="318" mass="35296">MNKTTEPYLLVIGASVIDIFGFSKATYRSHNSTPGRVKLSYGGVCRNIAENMARVGVNTKFISILGDDENGYNMMSQSKEIGYDMSDSLIVEGAGTPTYLAILDENGEMVSAIADLKIINALDQEFLSTKAEIISNAEYVVLDSDNPKTMEYLLLNYGDNTKFILDPVSAARAENIRHLVRYFHTIKPNRHEAEVLAGFPIKSDEDLLKAGEYFLSLGVKNVFISLDEEGIFFTNGKKWGKTKARDVLVKNVTGAGDAFVAGLGYGYMNNLSLEEIVKLAITMSTITIAHEETIHPKMDINFVNEELNSLDWEQITYK</sequence>
<dbReference type="InterPro" id="IPR029056">
    <property type="entry name" value="Ribokinase-like"/>
</dbReference>
<accession>A0A1M4VWB0</accession>
<dbReference type="RefSeq" id="WP_072895054.1">
    <property type="nucleotide sequence ID" value="NZ_FQVM01000009.1"/>
</dbReference>
<dbReference type="Pfam" id="PF00294">
    <property type="entry name" value="PfkB"/>
    <property type="match status" value="1"/>
</dbReference>
<dbReference type="PANTHER" id="PTHR10584">
    <property type="entry name" value="SUGAR KINASE"/>
    <property type="match status" value="1"/>
</dbReference>
<dbReference type="Gene3D" id="3.40.1190.20">
    <property type="match status" value="1"/>
</dbReference>
<evidence type="ECO:0000259" key="3">
    <source>
        <dbReference type="Pfam" id="PF00294"/>
    </source>
</evidence>
<organism evidence="4 5">
    <name type="scientific">Clostridium fallax</name>
    <dbReference type="NCBI Taxonomy" id="1533"/>
    <lineage>
        <taxon>Bacteria</taxon>
        <taxon>Bacillati</taxon>
        <taxon>Bacillota</taxon>
        <taxon>Clostridia</taxon>
        <taxon>Eubacteriales</taxon>
        <taxon>Clostridiaceae</taxon>
        <taxon>Clostridium</taxon>
    </lineage>
</organism>
<name>A0A1M4VWB0_9CLOT</name>
<keyword evidence="2 4" id="KW-0418">Kinase</keyword>
<proteinExistence type="predicted"/>
<keyword evidence="1" id="KW-0808">Transferase</keyword>
<dbReference type="OrthoDB" id="9806249at2"/>
<dbReference type="EMBL" id="FQVM01000009">
    <property type="protein sequence ID" value="SHE73163.1"/>
    <property type="molecule type" value="Genomic_DNA"/>
</dbReference>
<dbReference type="SUPFAM" id="SSF53613">
    <property type="entry name" value="Ribokinase-like"/>
    <property type="match status" value="1"/>
</dbReference>
<dbReference type="STRING" id="1533.SAMN05443638_10951"/>
<dbReference type="AlphaFoldDB" id="A0A1M4VWB0"/>